<proteinExistence type="predicted"/>
<evidence type="ECO:0000256" key="1">
    <source>
        <dbReference type="SAM" id="MobiDB-lite"/>
    </source>
</evidence>
<dbReference type="AlphaFoldDB" id="Q0U2M1"/>
<accession>Q0U2M1</accession>
<dbReference type="HOGENOM" id="CLU_1107456_0_0_1"/>
<feature type="region of interest" description="Disordered" evidence="1">
    <location>
        <begin position="191"/>
        <end position="231"/>
    </location>
</feature>
<dbReference type="eggNOG" id="ENOG502TCA7">
    <property type="taxonomic scope" value="Eukaryota"/>
</dbReference>
<evidence type="ECO:0000313" key="2">
    <source>
        <dbReference type="EMBL" id="EAT78637.1"/>
    </source>
</evidence>
<evidence type="ECO:0000313" key="3">
    <source>
        <dbReference type="Proteomes" id="UP000001055"/>
    </source>
</evidence>
<feature type="compositionally biased region" description="Pro residues" evidence="1">
    <location>
        <begin position="217"/>
        <end position="229"/>
    </location>
</feature>
<organism evidence="2 3">
    <name type="scientific">Phaeosphaeria nodorum (strain SN15 / ATCC MYA-4574 / FGSC 10173)</name>
    <name type="common">Glume blotch fungus</name>
    <name type="synonym">Parastagonospora nodorum</name>
    <dbReference type="NCBI Taxonomy" id="321614"/>
    <lineage>
        <taxon>Eukaryota</taxon>
        <taxon>Fungi</taxon>
        <taxon>Dikarya</taxon>
        <taxon>Ascomycota</taxon>
        <taxon>Pezizomycotina</taxon>
        <taxon>Dothideomycetes</taxon>
        <taxon>Pleosporomycetidae</taxon>
        <taxon>Pleosporales</taxon>
        <taxon>Pleosporineae</taxon>
        <taxon>Phaeosphaeriaceae</taxon>
        <taxon>Parastagonospora</taxon>
    </lineage>
</organism>
<sequence>MPFLIRPPQHTTDPNNPIHAHIVIEPDSNERTILHDLQAWGWRITRHDFNDAEFVYTLGAMERDVKRRRRQTHAIAGELHGYRERLTLEGVWEMEAERVAESDRSHAPNQRILRRHRSQTRISEVDKTCPRSPLYRPPALNQLVYSTKPIPTTTTTLRILNLSPKSPTPTQKKHLPRSPIWPLFPPKFFKHLSKHGSSTPTRPVPRTQSVPSAPHQPLHPHPPDPPRPPALLNTITVLGAHVDPNGCSAWD</sequence>
<dbReference type="InParanoid" id="Q0U2M1"/>
<gene>
    <name evidence="2" type="ORF">SNOG_14012</name>
</gene>
<reference evidence="3" key="1">
    <citation type="journal article" date="2007" name="Plant Cell">
        <title>Dothideomycete-plant interactions illuminated by genome sequencing and EST analysis of the wheat pathogen Stagonospora nodorum.</title>
        <authorList>
            <person name="Hane J.K."/>
            <person name="Lowe R.G."/>
            <person name="Solomon P.S."/>
            <person name="Tan K.C."/>
            <person name="Schoch C.L."/>
            <person name="Spatafora J.W."/>
            <person name="Crous P.W."/>
            <person name="Kodira C."/>
            <person name="Birren B.W."/>
            <person name="Galagan J.E."/>
            <person name="Torriani S.F."/>
            <person name="McDonald B.A."/>
            <person name="Oliver R.P."/>
        </authorList>
    </citation>
    <scope>NUCLEOTIDE SEQUENCE [LARGE SCALE GENOMIC DNA]</scope>
    <source>
        <strain evidence="3">SN15 / ATCC MYA-4574 / FGSC 10173</strain>
    </source>
</reference>
<dbReference type="KEGG" id="pno:SNOG_14012"/>
<dbReference type="Proteomes" id="UP000001055">
    <property type="component" value="Unassembled WGS sequence"/>
</dbReference>
<dbReference type="EMBL" id="CH445353">
    <property type="protein sequence ID" value="EAT78637.1"/>
    <property type="molecule type" value="Genomic_DNA"/>
</dbReference>
<protein>
    <submittedName>
        <fullName evidence="2">Uncharacterized protein</fullName>
    </submittedName>
</protein>
<name>Q0U2M1_PHANO</name>
<feature type="compositionally biased region" description="Polar residues" evidence="1">
    <location>
        <begin position="195"/>
        <end position="210"/>
    </location>
</feature>
<dbReference type="RefSeq" id="XP_001804211.1">
    <property type="nucleotide sequence ID" value="XM_001804159.1"/>
</dbReference>
<dbReference type="VEuPathDB" id="FungiDB:JI435_140120"/>
<dbReference type="GeneID" id="5981134"/>